<evidence type="ECO:0000256" key="7">
    <source>
        <dbReference type="RuleBase" id="RU363032"/>
    </source>
</evidence>
<keyword evidence="3" id="KW-1003">Cell membrane</keyword>
<gene>
    <name evidence="9" type="ORF">GCL60_10990</name>
</gene>
<dbReference type="Proteomes" id="UP000437748">
    <property type="component" value="Unassembled WGS sequence"/>
</dbReference>
<dbReference type="PANTHER" id="PTHR30465">
    <property type="entry name" value="INNER MEMBRANE ABC TRANSPORTER"/>
    <property type="match status" value="1"/>
</dbReference>
<feature type="transmembrane region" description="Helical" evidence="7">
    <location>
        <begin position="152"/>
        <end position="173"/>
    </location>
</feature>
<dbReference type="GO" id="GO:0055085">
    <property type="term" value="P:transmembrane transport"/>
    <property type="evidence" value="ECO:0007669"/>
    <property type="project" value="InterPro"/>
</dbReference>
<dbReference type="InterPro" id="IPR000515">
    <property type="entry name" value="MetI-like"/>
</dbReference>
<dbReference type="Gene3D" id="1.10.3720.10">
    <property type="entry name" value="MetI-like"/>
    <property type="match status" value="1"/>
</dbReference>
<dbReference type="PROSITE" id="PS50928">
    <property type="entry name" value="ABC_TM1"/>
    <property type="match status" value="1"/>
</dbReference>
<evidence type="ECO:0000256" key="1">
    <source>
        <dbReference type="ARBA" id="ARBA00004651"/>
    </source>
</evidence>
<feature type="transmembrane region" description="Helical" evidence="7">
    <location>
        <begin position="211"/>
        <end position="229"/>
    </location>
</feature>
<keyword evidence="2 7" id="KW-0813">Transport</keyword>
<dbReference type="OrthoDB" id="5289542at2"/>
<evidence type="ECO:0000256" key="6">
    <source>
        <dbReference type="ARBA" id="ARBA00023136"/>
    </source>
</evidence>
<keyword evidence="6 7" id="KW-0472">Membrane</keyword>
<comment type="similarity">
    <text evidence="7">Belongs to the binding-protein-dependent transport system permease family.</text>
</comment>
<feature type="domain" description="ABC transmembrane type-1" evidence="8">
    <location>
        <begin position="113"/>
        <end position="330"/>
    </location>
</feature>
<dbReference type="CDD" id="cd06261">
    <property type="entry name" value="TM_PBP2"/>
    <property type="match status" value="1"/>
</dbReference>
<evidence type="ECO:0000313" key="9">
    <source>
        <dbReference type="EMBL" id="KAB8037692.1"/>
    </source>
</evidence>
<dbReference type="GO" id="GO:0005886">
    <property type="term" value="C:plasma membrane"/>
    <property type="evidence" value="ECO:0007669"/>
    <property type="project" value="UniProtKB-SubCell"/>
</dbReference>
<keyword evidence="4 7" id="KW-0812">Transmembrane</keyword>
<comment type="subcellular location">
    <subcellularLocation>
        <location evidence="1 7">Cell membrane</location>
        <topology evidence="1 7">Multi-pass membrane protein</topology>
    </subcellularLocation>
</comment>
<keyword evidence="5 7" id="KW-1133">Transmembrane helix</keyword>
<evidence type="ECO:0000259" key="8">
    <source>
        <dbReference type="PROSITE" id="PS50928"/>
    </source>
</evidence>
<keyword evidence="10" id="KW-1185">Reference proteome</keyword>
<dbReference type="RefSeq" id="WP_153420767.1">
    <property type="nucleotide sequence ID" value="NZ_WFLM01000004.1"/>
</dbReference>
<protein>
    <submittedName>
        <fullName evidence="9">ABC transporter permease subunit</fullName>
    </submittedName>
</protein>
<dbReference type="InterPro" id="IPR035906">
    <property type="entry name" value="MetI-like_sf"/>
</dbReference>
<feature type="transmembrane region" description="Helical" evidence="7">
    <location>
        <begin position="9"/>
        <end position="30"/>
    </location>
</feature>
<evidence type="ECO:0000256" key="3">
    <source>
        <dbReference type="ARBA" id="ARBA00022475"/>
    </source>
</evidence>
<evidence type="ECO:0000256" key="2">
    <source>
        <dbReference type="ARBA" id="ARBA00022448"/>
    </source>
</evidence>
<feature type="transmembrane region" description="Helical" evidence="7">
    <location>
        <begin position="311"/>
        <end position="337"/>
    </location>
</feature>
<organism evidence="9 10">
    <name type="scientific">Silvanigrella paludirubra</name>
    <dbReference type="NCBI Taxonomy" id="2499159"/>
    <lineage>
        <taxon>Bacteria</taxon>
        <taxon>Pseudomonadati</taxon>
        <taxon>Bdellovibrionota</taxon>
        <taxon>Oligoflexia</taxon>
        <taxon>Silvanigrellales</taxon>
        <taxon>Silvanigrellaceae</taxon>
        <taxon>Silvanigrella</taxon>
    </lineage>
</organism>
<dbReference type="AlphaFoldDB" id="A0A6N6VQS6"/>
<accession>A0A6N6VQS6</accession>
<feature type="transmembrane region" description="Helical" evidence="7">
    <location>
        <begin position="266"/>
        <end position="291"/>
    </location>
</feature>
<evidence type="ECO:0000313" key="10">
    <source>
        <dbReference type="Proteomes" id="UP000437748"/>
    </source>
</evidence>
<dbReference type="PANTHER" id="PTHR30465:SF66">
    <property type="entry name" value="INNER MEMBRANE ABC TRANSPORTER PERMEASE PROTEIN YEJB"/>
    <property type="match status" value="1"/>
</dbReference>
<dbReference type="Pfam" id="PF00528">
    <property type="entry name" value="BPD_transp_1"/>
    <property type="match status" value="1"/>
</dbReference>
<sequence length="344" mass="38255">MRKYFIRRFLAIIPMFFLMTASYFCIQNYLPGGPVQEAIARIRGMGGEGGSTKSTSMGPEDIKKLTHELEVQYGLDKPALTRYFIWVKNILSLNFGDSLTTRAPAIDQIIERLPISLSFGIPGFFLTYLIAIPLGVVMALKEGSKFDTISSFILFITYSIPALVFAVIFLLIFCTDRFLPFGALFPLGGWRSDNYEDLSFILKFVDLIKHMFLPVLASVIGNFTIFAMLQKDSMLEVIRSDYIRTAKAKGLSDNVIVFKHALRNALLPLMVGFGAVLGTFLGGSIIIEPIFGLPGIGVLSLQSLASRDFNVVMAIVVLQSLAILFGQILNDIVYVIVDPRIEYK</sequence>
<dbReference type="SUPFAM" id="SSF161098">
    <property type="entry name" value="MetI-like"/>
    <property type="match status" value="1"/>
</dbReference>
<evidence type="ECO:0000256" key="4">
    <source>
        <dbReference type="ARBA" id="ARBA00022692"/>
    </source>
</evidence>
<evidence type="ECO:0000256" key="5">
    <source>
        <dbReference type="ARBA" id="ARBA00022989"/>
    </source>
</evidence>
<proteinExistence type="inferred from homology"/>
<name>A0A6N6VQS6_9BACT</name>
<dbReference type="GO" id="GO:0042884">
    <property type="term" value="P:microcin transport"/>
    <property type="evidence" value="ECO:0007669"/>
    <property type="project" value="TreeGrafter"/>
</dbReference>
<dbReference type="EMBL" id="WFLM01000004">
    <property type="protein sequence ID" value="KAB8037692.1"/>
    <property type="molecule type" value="Genomic_DNA"/>
</dbReference>
<comment type="caution">
    <text evidence="9">The sequence shown here is derived from an EMBL/GenBank/DDBJ whole genome shotgun (WGS) entry which is preliminary data.</text>
</comment>
<feature type="transmembrane region" description="Helical" evidence="7">
    <location>
        <begin position="119"/>
        <end position="140"/>
    </location>
</feature>
<reference evidence="9 10" key="1">
    <citation type="submission" date="2019-10" db="EMBL/GenBank/DDBJ databases">
        <title>New species of Slilvanegrellaceae.</title>
        <authorList>
            <person name="Pitt A."/>
            <person name="Hahn M.W."/>
        </authorList>
    </citation>
    <scope>NUCLEOTIDE SEQUENCE [LARGE SCALE GENOMIC DNA]</scope>
    <source>
        <strain evidence="9 10">SP-Ram-0.45-NSY-1</strain>
    </source>
</reference>